<evidence type="ECO:0000256" key="15">
    <source>
        <dbReference type="SAM" id="SignalP"/>
    </source>
</evidence>
<reference evidence="18 19" key="1">
    <citation type="submission" date="2018-05" db="EMBL/GenBank/DDBJ databases">
        <title>Comparative genomics of bacterial root endophytes of switchgrass collected from native prairies over two seasons.</title>
        <authorList>
            <person name="Tang Y."/>
        </authorList>
    </citation>
    <scope>NUCLEOTIDE SEQUENCE [LARGE SCALE GENOMIC DNA]</scope>
    <source>
        <strain evidence="18 19">NFIX32</strain>
    </source>
</reference>
<dbReference type="Pfam" id="PF22461">
    <property type="entry name" value="SLBB_2"/>
    <property type="match status" value="2"/>
</dbReference>
<evidence type="ECO:0000256" key="5">
    <source>
        <dbReference type="ARBA" id="ARBA00022597"/>
    </source>
</evidence>
<dbReference type="EMBL" id="QJJY01000033">
    <property type="protein sequence ID" value="PXX23826.1"/>
    <property type="molecule type" value="Genomic_DNA"/>
</dbReference>
<evidence type="ECO:0000259" key="16">
    <source>
        <dbReference type="Pfam" id="PF02563"/>
    </source>
</evidence>
<evidence type="ECO:0000256" key="6">
    <source>
        <dbReference type="ARBA" id="ARBA00022692"/>
    </source>
</evidence>
<evidence type="ECO:0000256" key="4">
    <source>
        <dbReference type="ARBA" id="ARBA00022452"/>
    </source>
</evidence>
<protein>
    <submittedName>
        <fullName evidence="18">Polysaccharide export outer membrane protein</fullName>
    </submittedName>
</protein>
<keyword evidence="13" id="KW-0998">Cell outer membrane</keyword>
<dbReference type="PANTHER" id="PTHR33619">
    <property type="entry name" value="POLYSACCHARIDE EXPORT PROTEIN GFCE-RELATED"/>
    <property type="match status" value="1"/>
</dbReference>
<dbReference type="Proteomes" id="UP000247755">
    <property type="component" value="Unassembled WGS sequence"/>
</dbReference>
<dbReference type="Gene3D" id="3.10.560.10">
    <property type="entry name" value="Outer membrane lipoprotein wza domain like"/>
    <property type="match status" value="2"/>
</dbReference>
<keyword evidence="14" id="KW-0449">Lipoprotein</keyword>
<keyword evidence="8" id="KW-0625">Polysaccharide transport</keyword>
<evidence type="ECO:0000259" key="17">
    <source>
        <dbReference type="Pfam" id="PF22461"/>
    </source>
</evidence>
<feature type="domain" description="Polysaccharide export protein N-terminal" evidence="16">
    <location>
        <begin position="71"/>
        <end position="163"/>
    </location>
</feature>
<dbReference type="PANTHER" id="PTHR33619:SF3">
    <property type="entry name" value="POLYSACCHARIDE EXPORT PROTEIN GFCE-RELATED"/>
    <property type="match status" value="1"/>
</dbReference>
<keyword evidence="10" id="KW-0626">Porin</keyword>
<evidence type="ECO:0000256" key="8">
    <source>
        <dbReference type="ARBA" id="ARBA00023047"/>
    </source>
</evidence>
<keyword evidence="5" id="KW-0762">Sugar transport</keyword>
<keyword evidence="12" id="KW-0564">Palmitate</keyword>
<comment type="similarity">
    <text evidence="2">Belongs to the BexD/CtrA/VexA family.</text>
</comment>
<dbReference type="GO" id="GO:0046930">
    <property type="term" value="C:pore complex"/>
    <property type="evidence" value="ECO:0007669"/>
    <property type="project" value="UniProtKB-KW"/>
</dbReference>
<evidence type="ECO:0000256" key="7">
    <source>
        <dbReference type="ARBA" id="ARBA00022729"/>
    </source>
</evidence>
<evidence type="ECO:0000256" key="2">
    <source>
        <dbReference type="ARBA" id="ARBA00009450"/>
    </source>
</evidence>
<feature type="signal peptide" evidence="15">
    <location>
        <begin position="1"/>
        <end position="19"/>
    </location>
</feature>
<evidence type="ECO:0000313" key="18">
    <source>
        <dbReference type="EMBL" id="PXX23826.1"/>
    </source>
</evidence>
<evidence type="ECO:0000256" key="11">
    <source>
        <dbReference type="ARBA" id="ARBA00023136"/>
    </source>
</evidence>
<keyword evidence="4" id="KW-1134">Transmembrane beta strand</keyword>
<evidence type="ECO:0000256" key="1">
    <source>
        <dbReference type="ARBA" id="ARBA00004571"/>
    </source>
</evidence>
<sequence>MFRTGVLAWSLACGACALAPTDGPATRDIVAEQQSQARIKVVDLTPDAVGRMRMRDTRRTFADHFEPARSRTDVLGRGDIVAITIWEAPPATLFGSMDTTGSTAPAAAKATALPEQTIDSNGRLIVPFAGSIGAAGMTIPELESTIVSRLKSKANEPQVLVRIVRNTTADVTVVGDVGSSMRVPLTPKGERLLDALAAAGGVRQSVTKVTVQITRGDQVFSMPLDAVIRDPRQNIALQAGDVVTALYQPVSFMAFGATGKNEEIGFEGQGISLAQALARSGGLLDSRADARGVFVFRLEDAASLAVARDEAMPVTADGRVPVVYRIDMKDPASMFIAQQFSMHDKDMLYVSNAPVADIQKLANLFYTVVFPAVSVGTQFR</sequence>
<keyword evidence="6" id="KW-0812">Transmembrane</keyword>
<evidence type="ECO:0000256" key="10">
    <source>
        <dbReference type="ARBA" id="ARBA00023114"/>
    </source>
</evidence>
<dbReference type="AlphaFoldDB" id="A0A318I364"/>
<dbReference type="Pfam" id="PF02563">
    <property type="entry name" value="Poly_export"/>
    <property type="match status" value="1"/>
</dbReference>
<evidence type="ECO:0000256" key="13">
    <source>
        <dbReference type="ARBA" id="ARBA00023237"/>
    </source>
</evidence>
<dbReference type="GO" id="GO:0015159">
    <property type="term" value="F:polysaccharide transmembrane transporter activity"/>
    <property type="evidence" value="ECO:0007669"/>
    <property type="project" value="InterPro"/>
</dbReference>
<dbReference type="GO" id="GO:0006811">
    <property type="term" value="P:monoatomic ion transport"/>
    <property type="evidence" value="ECO:0007669"/>
    <property type="project" value="UniProtKB-KW"/>
</dbReference>
<keyword evidence="3" id="KW-0813">Transport</keyword>
<comment type="subcellular location">
    <subcellularLocation>
        <location evidence="1">Cell outer membrane</location>
        <topology evidence="1">Multi-pass membrane protein</topology>
    </subcellularLocation>
</comment>
<feature type="domain" description="SLBB" evidence="17">
    <location>
        <begin position="171"/>
        <end position="243"/>
    </location>
</feature>
<evidence type="ECO:0000256" key="12">
    <source>
        <dbReference type="ARBA" id="ARBA00023139"/>
    </source>
</evidence>
<evidence type="ECO:0000256" key="14">
    <source>
        <dbReference type="ARBA" id="ARBA00023288"/>
    </source>
</evidence>
<evidence type="ECO:0000313" key="19">
    <source>
        <dbReference type="Proteomes" id="UP000247755"/>
    </source>
</evidence>
<keyword evidence="9" id="KW-0406">Ion transport</keyword>
<evidence type="ECO:0000256" key="3">
    <source>
        <dbReference type="ARBA" id="ARBA00022448"/>
    </source>
</evidence>
<feature type="chain" id="PRO_5016285253" evidence="15">
    <location>
        <begin position="20"/>
        <end position="380"/>
    </location>
</feature>
<dbReference type="InterPro" id="IPR003715">
    <property type="entry name" value="Poly_export_N"/>
</dbReference>
<dbReference type="RefSeq" id="WP_072444767.1">
    <property type="nucleotide sequence ID" value="NZ_QJJY01000033.1"/>
</dbReference>
<organism evidence="18 19">
    <name type="scientific">Burkholderia pyrrocinia</name>
    <name type="common">Pseudomonas pyrrocinia</name>
    <dbReference type="NCBI Taxonomy" id="60550"/>
    <lineage>
        <taxon>Bacteria</taxon>
        <taxon>Pseudomonadati</taxon>
        <taxon>Pseudomonadota</taxon>
        <taxon>Betaproteobacteria</taxon>
        <taxon>Burkholderiales</taxon>
        <taxon>Burkholderiaceae</taxon>
        <taxon>Burkholderia</taxon>
        <taxon>Burkholderia cepacia complex</taxon>
    </lineage>
</organism>
<feature type="domain" description="SLBB" evidence="17">
    <location>
        <begin position="265"/>
        <end position="350"/>
    </location>
</feature>
<dbReference type="InterPro" id="IPR054765">
    <property type="entry name" value="SLBB_dom"/>
</dbReference>
<dbReference type="InterPro" id="IPR049712">
    <property type="entry name" value="Poly_export"/>
</dbReference>
<evidence type="ECO:0000256" key="9">
    <source>
        <dbReference type="ARBA" id="ARBA00023065"/>
    </source>
</evidence>
<keyword evidence="7 15" id="KW-0732">Signal</keyword>
<gene>
    <name evidence="18" type="ORF">NA66_103342</name>
</gene>
<dbReference type="Gene3D" id="3.30.1950.10">
    <property type="entry name" value="wza like domain"/>
    <property type="match status" value="1"/>
</dbReference>
<dbReference type="GO" id="GO:0015288">
    <property type="term" value="F:porin activity"/>
    <property type="evidence" value="ECO:0007669"/>
    <property type="project" value="UniProtKB-KW"/>
</dbReference>
<proteinExistence type="inferred from homology"/>
<name>A0A318I364_BURPY</name>
<dbReference type="GO" id="GO:0009279">
    <property type="term" value="C:cell outer membrane"/>
    <property type="evidence" value="ECO:0007669"/>
    <property type="project" value="UniProtKB-SubCell"/>
</dbReference>
<comment type="caution">
    <text evidence="18">The sequence shown here is derived from an EMBL/GenBank/DDBJ whole genome shotgun (WGS) entry which is preliminary data.</text>
</comment>
<keyword evidence="11" id="KW-0472">Membrane</keyword>
<accession>A0A318I364</accession>